<evidence type="ECO:0000256" key="1">
    <source>
        <dbReference type="SAM" id="SignalP"/>
    </source>
</evidence>
<proteinExistence type="predicted"/>
<dbReference type="RefSeq" id="WP_107142867.1">
    <property type="nucleotide sequence ID" value="NZ_CP028324.1"/>
</dbReference>
<evidence type="ECO:0000313" key="3">
    <source>
        <dbReference type="Proteomes" id="UP000240505"/>
    </source>
</evidence>
<name>A0A2R4CD83_9BURK</name>
<accession>A0A2R4CD83</accession>
<feature type="signal peptide" evidence="1">
    <location>
        <begin position="1"/>
        <end position="19"/>
    </location>
</feature>
<protein>
    <submittedName>
        <fullName evidence="2">Uncharacterized protein</fullName>
    </submittedName>
</protein>
<evidence type="ECO:0000313" key="2">
    <source>
        <dbReference type="EMBL" id="AVR97522.1"/>
    </source>
</evidence>
<feature type="chain" id="PRO_5015349154" evidence="1">
    <location>
        <begin position="20"/>
        <end position="123"/>
    </location>
</feature>
<dbReference type="Proteomes" id="UP000240505">
    <property type="component" value="Chromosome"/>
</dbReference>
<keyword evidence="3" id="KW-1185">Reference proteome</keyword>
<reference evidence="2 3" key="1">
    <citation type="submission" date="2018-03" db="EMBL/GenBank/DDBJ databases">
        <title>Massilia armeniaca sp. nov., isolated from desert soil.</title>
        <authorList>
            <person name="Huang H."/>
            <person name="Ren M."/>
        </authorList>
    </citation>
    <scope>NUCLEOTIDE SEQUENCE [LARGE SCALE GENOMIC DNA]</scope>
    <source>
        <strain evidence="2 3">ZMN-3</strain>
    </source>
</reference>
<gene>
    <name evidence="2" type="ORF">C9I28_19150</name>
</gene>
<dbReference type="EMBL" id="CP028324">
    <property type="protein sequence ID" value="AVR97522.1"/>
    <property type="molecule type" value="Genomic_DNA"/>
</dbReference>
<dbReference type="KEGG" id="masz:C9I28_19150"/>
<organism evidence="2 3">
    <name type="scientific">Pseudoduganella armeniaca</name>
    <dbReference type="NCBI Taxonomy" id="2072590"/>
    <lineage>
        <taxon>Bacteria</taxon>
        <taxon>Pseudomonadati</taxon>
        <taxon>Pseudomonadota</taxon>
        <taxon>Betaproteobacteria</taxon>
        <taxon>Burkholderiales</taxon>
        <taxon>Oxalobacteraceae</taxon>
        <taxon>Telluria group</taxon>
        <taxon>Pseudoduganella</taxon>
    </lineage>
</organism>
<sequence>MHSILPAGLLALAALHVHAATPDLNVYTGKPAPGWHVSAAHSEGQAVLTGRSITLPPNPKQPSAVVRADAVKAGKRDALVLNFRDTWYASLRIEGDEDDQGGRVTCARTPRTACWPSTWTCAR</sequence>
<keyword evidence="1" id="KW-0732">Signal</keyword>
<dbReference type="AlphaFoldDB" id="A0A2R4CD83"/>